<proteinExistence type="predicted"/>
<dbReference type="OrthoDB" id="10645744at2759"/>
<feature type="region of interest" description="Disordered" evidence="1">
    <location>
        <begin position="147"/>
        <end position="173"/>
    </location>
</feature>
<dbReference type="HOGENOM" id="CLU_439472_0_0_1"/>
<dbReference type="Proteomes" id="UP000054166">
    <property type="component" value="Unassembled WGS sequence"/>
</dbReference>
<evidence type="ECO:0000313" key="2">
    <source>
        <dbReference type="EMBL" id="KIM88066.1"/>
    </source>
</evidence>
<gene>
    <name evidence="2" type="ORF">PILCRDRAFT_814740</name>
</gene>
<reference evidence="2 3" key="1">
    <citation type="submission" date="2014-04" db="EMBL/GenBank/DDBJ databases">
        <authorList>
            <consortium name="DOE Joint Genome Institute"/>
            <person name="Kuo A."/>
            <person name="Tarkka M."/>
            <person name="Buscot F."/>
            <person name="Kohler A."/>
            <person name="Nagy L.G."/>
            <person name="Floudas D."/>
            <person name="Copeland A."/>
            <person name="Barry K.W."/>
            <person name="Cichocki N."/>
            <person name="Veneault-Fourrey C."/>
            <person name="LaButti K."/>
            <person name="Lindquist E.A."/>
            <person name="Lipzen A."/>
            <person name="Lundell T."/>
            <person name="Morin E."/>
            <person name="Murat C."/>
            <person name="Sun H."/>
            <person name="Tunlid A."/>
            <person name="Henrissat B."/>
            <person name="Grigoriev I.V."/>
            <person name="Hibbett D.S."/>
            <person name="Martin F."/>
            <person name="Nordberg H.P."/>
            <person name="Cantor M.N."/>
            <person name="Hua S.X."/>
        </authorList>
    </citation>
    <scope>NUCLEOTIDE SEQUENCE [LARGE SCALE GENOMIC DNA]</scope>
    <source>
        <strain evidence="2 3">F 1598</strain>
    </source>
</reference>
<evidence type="ECO:0000313" key="3">
    <source>
        <dbReference type="Proteomes" id="UP000054166"/>
    </source>
</evidence>
<evidence type="ECO:0000256" key="1">
    <source>
        <dbReference type="SAM" id="MobiDB-lite"/>
    </source>
</evidence>
<reference evidence="3" key="2">
    <citation type="submission" date="2015-01" db="EMBL/GenBank/DDBJ databases">
        <title>Evolutionary Origins and Diversification of the Mycorrhizal Mutualists.</title>
        <authorList>
            <consortium name="DOE Joint Genome Institute"/>
            <consortium name="Mycorrhizal Genomics Consortium"/>
            <person name="Kohler A."/>
            <person name="Kuo A."/>
            <person name="Nagy L.G."/>
            <person name="Floudas D."/>
            <person name="Copeland A."/>
            <person name="Barry K.W."/>
            <person name="Cichocki N."/>
            <person name="Veneault-Fourrey C."/>
            <person name="LaButti K."/>
            <person name="Lindquist E.A."/>
            <person name="Lipzen A."/>
            <person name="Lundell T."/>
            <person name="Morin E."/>
            <person name="Murat C."/>
            <person name="Riley R."/>
            <person name="Ohm R."/>
            <person name="Sun H."/>
            <person name="Tunlid A."/>
            <person name="Henrissat B."/>
            <person name="Grigoriev I.V."/>
            <person name="Hibbett D.S."/>
            <person name="Martin F."/>
        </authorList>
    </citation>
    <scope>NUCLEOTIDE SEQUENCE [LARGE SCALE GENOMIC DNA]</scope>
    <source>
        <strain evidence="3">F 1598</strain>
    </source>
</reference>
<dbReference type="InParanoid" id="A0A0C3GBP8"/>
<protein>
    <submittedName>
        <fullName evidence="2">Uncharacterized protein</fullName>
    </submittedName>
</protein>
<keyword evidence="3" id="KW-1185">Reference proteome</keyword>
<dbReference type="Pfam" id="PF09729">
    <property type="entry name" value="Gti1_Pac2"/>
    <property type="match status" value="1"/>
</dbReference>
<feature type="compositionally biased region" description="Polar residues" evidence="1">
    <location>
        <begin position="153"/>
        <end position="167"/>
    </location>
</feature>
<organism evidence="2 3">
    <name type="scientific">Piloderma croceum (strain F 1598)</name>
    <dbReference type="NCBI Taxonomy" id="765440"/>
    <lineage>
        <taxon>Eukaryota</taxon>
        <taxon>Fungi</taxon>
        <taxon>Dikarya</taxon>
        <taxon>Basidiomycota</taxon>
        <taxon>Agaricomycotina</taxon>
        <taxon>Agaricomycetes</taxon>
        <taxon>Agaricomycetidae</taxon>
        <taxon>Atheliales</taxon>
        <taxon>Atheliaceae</taxon>
        <taxon>Piloderma</taxon>
    </lineage>
</organism>
<dbReference type="InterPro" id="IPR018608">
    <property type="entry name" value="Gti1/Pac2"/>
</dbReference>
<name>A0A0C3GBP8_PILCF</name>
<dbReference type="AlphaFoldDB" id="A0A0C3GBP8"/>
<dbReference type="EMBL" id="KN832978">
    <property type="protein sequence ID" value="KIM88066.1"/>
    <property type="molecule type" value="Genomic_DNA"/>
</dbReference>
<sequence>MFSPTLTEVSVQTVNDVIRVITWVDRGLLQVVQRKPFNDEKKILARAGYVYVYPAGLGRWRDGENWQDGLMSKTGLQARIVRYQQQPPGLLRKFTATSGQWRVISYQSEKDGLPSAESLMLPPNLMTSEKIDSNLIHFASGMVCPAHADHTTNDPPASSSVTPNSALSDPPVDLPADDVWESSSLLSPVSTDYSPSYSSLQYAHFSEPFFPLWDEATEPNYLHGIGELRGRDGIDASPSSSKELLPFAVLQCTKSRKGILSAIMQDGQLEHFESFCLCFHAEDIPKVIVDTFLSYQTMFASRLMAVDSRSSRCFGATETFVVDYQGEAKLMGCLAVVLPELDSQTVSDAMSANSGHFIIDFVLLHSTTRWATAPSTWLETQLLGSHFPTERQKRAAWALGQLPPTFYHPDSTTFKCIYQYWTSESLSSSSRPVVHLYTPSSTLSPLVNLKLCLYHPANASLASSLVSVLDQPLRDACQDCVEEWLIAVLDVRRCPPKGLNSTELLREYFNYMKELIDLQLTSFKKAGYTQDVLHSCAYMICPHNKPSFRKLQTYLWHAVEKLERLVNSTAISAHTSDYYAPPPILREHARDLGLWLYWYQSSYILLQPHERELVSILSESAQ</sequence>
<accession>A0A0C3GBP8</accession>